<feature type="domain" description="Squalene cyclase C-terminal" evidence="1">
    <location>
        <begin position="373"/>
        <end position="464"/>
    </location>
</feature>
<name>A0ABU2D2M4_9EURY</name>
<dbReference type="InterPro" id="IPR008930">
    <property type="entry name" value="Terpenoid_cyclase/PrenylTrfase"/>
</dbReference>
<dbReference type="Gene3D" id="1.50.10.20">
    <property type="match status" value="1"/>
</dbReference>
<dbReference type="Pfam" id="PF13243">
    <property type="entry name" value="SQHop_cyclase_C"/>
    <property type="match status" value="1"/>
</dbReference>
<dbReference type="EMBL" id="JAVKPK010000042">
    <property type="protein sequence ID" value="MDR7666218.1"/>
    <property type="molecule type" value="Genomic_DNA"/>
</dbReference>
<evidence type="ECO:0000313" key="3">
    <source>
        <dbReference type="Proteomes" id="UP001246244"/>
    </source>
</evidence>
<evidence type="ECO:0000313" key="2">
    <source>
        <dbReference type="EMBL" id="MDR7666218.1"/>
    </source>
</evidence>
<dbReference type="Proteomes" id="UP001246244">
    <property type="component" value="Unassembled WGS sequence"/>
</dbReference>
<dbReference type="PANTHER" id="PTHR31739">
    <property type="entry name" value="ENT-COPALYL DIPHOSPHATE SYNTHASE, CHLOROPLASTIC"/>
    <property type="match status" value="1"/>
</dbReference>
<comment type="caution">
    <text evidence="2">The sequence shown here is derived from an EMBL/GenBank/DDBJ whole genome shotgun (WGS) entry which is preliminary data.</text>
</comment>
<gene>
    <name evidence="2" type="ORF">RG963_10610</name>
</gene>
<sequence>MNSLTRLLLYMKNLYITYKKINILNIKKYWCMHRMKQFTQLKEAILDRIGIGQPGLMSPAAYDIAWLARVPGENDFTIPAYPEALTWLRDNQHPDGSWGSDIEYVHDRIISTLAAIIALAQWDDINNDKLYKTQSKRIIEHGLEYIRNNAGRLEFELPTGGFELILPALLQDAEKIGINVHCQTFLPYYRMREEKLAKIPSHLLYSRKLSITHSLEFMGDSLDLERAEIFQDSNGGVGFSPSSTAYLLTKLPRNNAARSYIASLVAAYGNKVPEVFPFDTFELSWSLWNLFLAGADSSDPKIEHHIRDLKSVWDKGEGVGSTTVSSVVESDTSSMVFSVLKMAGADPDPIPLRQFEKEDYFICYHYERDPCTSANVHVLEALKGVDEKATEKVRRWLYKSQVDCSYWTDKWHASPYYPTAHAVIALIGVDHDLARSASQWIINTQRIDGGWGYYNRSTAEETAYCLQALTIYSREVMPIDRNILERGRRCLLAFDNKRPDLWIARSLYTPITVVESAIYSALIMTTDYLYPAFGR</sequence>
<dbReference type="PANTHER" id="PTHR31739:SF25">
    <property type="entry name" value="(E,E)-GERANYLLINALOOL SYNTHASE"/>
    <property type="match status" value="1"/>
</dbReference>
<accession>A0ABU2D2M4</accession>
<dbReference type="InterPro" id="IPR050148">
    <property type="entry name" value="Terpene_synthase-like"/>
</dbReference>
<organism evidence="2 3">
    <name type="scientific">Methanosarcina baikalica</name>
    <dbReference type="NCBI Taxonomy" id="3073890"/>
    <lineage>
        <taxon>Archaea</taxon>
        <taxon>Methanobacteriati</taxon>
        <taxon>Methanobacteriota</taxon>
        <taxon>Stenosarchaea group</taxon>
        <taxon>Methanomicrobia</taxon>
        <taxon>Methanosarcinales</taxon>
        <taxon>Methanosarcinaceae</taxon>
        <taxon>Methanosarcina</taxon>
    </lineage>
</organism>
<protein>
    <submittedName>
        <fullName evidence="2">Prenyltransferase/squalene oxidase repeat-containing protein</fullName>
    </submittedName>
</protein>
<keyword evidence="3" id="KW-1185">Reference proteome</keyword>
<dbReference type="Gene3D" id="1.50.10.160">
    <property type="match status" value="1"/>
</dbReference>
<evidence type="ECO:0000259" key="1">
    <source>
        <dbReference type="Pfam" id="PF13243"/>
    </source>
</evidence>
<reference evidence="3" key="1">
    <citation type="submission" date="2023-07" db="EMBL/GenBank/DDBJ databases">
        <title>Whole-genome sequencing of a new Methanosarcina sp. Z-7115.</title>
        <authorList>
            <person name="Zhilina T.N."/>
            <person name="Merkel A.Y."/>
        </authorList>
    </citation>
    <scope>NUCLEOTIDE SEQUENCE [LARGE SCALE GENOMIC DNA]</scope>
    <source>
        <strain evidence="3">Z-7115</strain>
    </source>
</reference>
<proteinExistence type="predicted"/>
<dbReference type="InterPro" id="IPR032696">
    <property type="entry name" value="SQ_cyclase_C"/>
</dbReference>
<dbReference type="RefSeq" id="WP_310576246.1">
    <property type="nucleotide sequence ID" value="NZ_JAVKPK010000042.1"/>
</dbReference>
<dbReference type="SUPFAM" id="SSF48239">
    <property type="entry name" value="Terpenoid cyclases/Protein prenyltransferases"/>
    <property type="match status" value="1"/>
</dbReference>